<accession>A0ABN2A4Z7</accession>
<organism evidence="1 2">
    <name type="scientific">Brevibacterium permense</name>
    <dbReference type="NCBI Taxonomy" id="234834"/>
    <lineage>
        <taxon>Bacteria</taxon>
        <taxon>Bacillati</taxon>
        <taxon>Actinomycetota</taxon>
        <taxon>Actinomycetes</taxon>
        <taxon>Micrococcales</taxon>
        <taxon>Brevibacteriaceae</taxon>
        <taxon>Brevibacterium</taxon>
    </lineage>
</organism>
<evidence type="ECO:0000313" key="1">
    <source>
        <dbReference type="EMBL" id="GAA1511212.1"/>
    </source>
</evidence>
<evidence type="ECO:0000313" key="2">
    <source>
        <dbReference type="Proteomes" id="UP001500177"/>
    </source>
</evidence>
<dbReference type="Proteomes" id="UP001500177">
    <property type="component" value="Unassembled WGS sequence"/>
</dbReference>
<keyword evidence="2" id="KW-1185">Reference proteome</keyword>
<dbReference type="RefSeq" id="WP_173155295.1">
    <property type="nucleotide sequence ID" value="NZ_BAAALX010000004.1"/>
</dbReference>
<protein>
    <submittedName>
        <fullName evidence="1">Uncharacterized protein</fullName>
    </submittedName>
</protein>
<dbReference type="EMBL" id="BAAALX010000004">
    <property type="protein sequence ID" value="GAA1511212.1"/>
    <property type="molecule type" value="Genomic_DNA"/>
</dbReference>
<reference evidence="1 2" key="1">
    <citation type="journal article" date="2019" name="Int. J. Syst. Evol. Microbiol.">
        <title>The Global Catalogue of Microorganisms (GCM) 10K type strain sequencing project: providing services to taxonomists for standard genome sequencing and annotation.</title>
        <authorList>
            <consortium name="The Broad Institute Genomics Platform"/>
            <consortium name="The Broad Institute Genome Sequencing Center for Infectious Disease"/>
            <person name="Wu L."/>
            <person name="Ma J."/>
        </authorList>
    </citation>
    <scope>NUCLEOTIDE SEQUENCE [LARGE SCALE GENOMIC DNA]</scope>
    <source>
        <strain evidence="1 2">JCM 13318</strain>
    </source>
</reference>
<proteinExistence type="predicted"/>
<comment type="caution">
    <text evidence="1">The sequence shown here is derived from an EMBL/GenBank/DDBJ whole genome shotgun (WGS) entry which is preliminary data.</text>
</comment>
<name>A0ABN2A4Z7_9MICO</name>
<sequence>MTAGTTDIVADFDDFHRKGHDFTLIPVPILGDGFVFSTLGVKIMTHITSGPVIDGNVDGPVGGMTHRGG</sequence>
<gene>
    <name evidence="1" type="ORF">GCM10009690_12950</name>
</gene>